<dbReference type="RefSeq" id="WP_066199165.1">
    <property type="nucleotide sequence ID" value="NZ_CBCSAS010000007.1"/>
</dbReference>
<feature type="binding site" evidence="10">
    <location>
        <position position="205"/>
    </location>
    <ligand>
        <name>UDP-N-acetyl-alpha-D-glucosamine</name>
        <dbReference type="ChEBI" id="CHEBI:57705"/>
    </ligand>
</feature>
<dbReference type="GO" id="GO:0009252">
    <property type="term" value="P:peptidoglycan biosynthetic process"/>
    <property type="evidence" value="ECO:0007669"/>
    <property type="project" value="UniProtKB-UniRule"/>
</dbReference>
<dbReference type="InterPro" id="IPR007235">
    <property type="entry name" value="Glyco_trans_28_C"/>
</dbReference>
<dbReference type="Gene3D" id="3.40.50.2000">
    <property type="entry name" value="Glycogen Phosphorylase B"/>
    <property type="match status" value="2"/>
</dbReference>
<dbReference type="GO" id="GO:0051991">
    <property type="term" value="F:UDP-N-acetyl-D-glucosamine:N-acetylmuramoyl-L-alanyl-D-glutamyl-meso-2,6-diaminopimelyl-D-alanyl-D-alanine-diphosphoundecaprenol 4-beta-N-acetylglucosaminlytransferase activity"/>
    <property type="evidence" value="ECO:0007669"/>
    <property type="project" value="RHEA"/>
</dbReference>
<dbReference type="Pfam" id="PF04101">
    <property type="entry name" value="Glyco_tran_28_C"/>
    <property type="match status" value="1"/>
</dbReference>
<evidence type="ECO:0000256" key="4">
    <source>
        <dbReference type="ARBA" id="ARBA00022679"/>
    </source>
</evidence>
<evidence type="ECO:0000313" key="14">
    <source>
        <dbReference type="Proteomes" id="UP000243024"/>
    </source>
</evidence>
<organism evidence="13 14">
    <name type="scientific">Hydrogenibacillus schlegelii</name>
    <name type="common">Bacillus schlegelii</name>
    <dbReference type="NCBI Taxonomy" id="1484"/>
    <lineage>
        <taxon>Bacteria</taxon>
        <taxon>Bacillati</taxon>
        <taxon>Bacillota</taxon>
        <taxon>Bacilli</taxon>
        <taxon>Bacillales</taxon>
        <taxon>Bacillales Family X. Incertae Sedis</taxon>
        <taxon>Hydrogenibacillus</taxon>
    </lineage>
</organism>
<sequence>MPKAVLTGGGTAGHVMLNLALIPHLRARGIDVAYIGSRDGLERRLLAAAAADVPYYAVSTGKLRRYFDWQNFKDPFRVAAGVVEAARLLGRLRPDVVFSKGGFVAVPVVLAARLRGLPVVAHESDLTPGLANRIALPFVREVLVTFPETKARLRHPRVRLVGGVVREALLNGRREEGRRLCGFSSPEDRARPGRAKPVLLVTGGSLGARKLNEALRARLDDFLARYAIIHLTGEQGYDPSLRRPGYCQFAFAREELPHLFAAADLAVSRAGANTIFELAALSIPMLLVPLSRAQSRGDQIENARSFERRGLARVLPDEAVTPEALLQAVTALEAEAEAIRRRLLEARDGLIARPEAVADVIAAYAGGTSLD</sequence>
<comment type="catalytic activity">
    <reaction evidence="10">
        <text>di-trans,octa-cis-undecaprenyl diphospho-N-acetyl-alpha-D-muramoyl-L-alanyl-D-glutamyl-meso-2,6-diaminopimeloyl-D-alanyl-D-alanine + UDP-N-acetyl-alpha-D-glucosamine = di-trans,octa-cis-undecaprenyl diphospho-[N-acetyl-alpha-D-glucosaminyl-(1-&gt;4)]-N-acetyl-alpha-D-muramoyl-L-alanyl-D-glutamyl-meso-2,6-diaminopimeloyl-D-alanyl-D-alanine + UDP + H(+)</text>
        <dbReference type="Rhea" id="RHEA:31227"/>
        <dbReference type="ChEBI" id="CHEBI:15378"/>
        <dbReference type="ChEBI" id="CHEBI:57705"/>
        <dbReference type="ChEBI" id="CHEBI:58223"/>
        <dbReference type="ChEBI" id="CHEBI:61387"/>
        <dbReference type="ChEBI" id="CHEBI:61388"/>
        <dbReference type="EC" id="2.4.1.227"/>
    </reaction>
</comment>
<evidence type="ECO:0000313" key="13">
    <source>
        <dbReference type="EMBL" id="OAR04968.1"/>
    </source>
</evidence>
<comment type="subcellular location">
    <subcellularLocation>
        <location evidence="10">Cell membrane</location>
        <topology evidence="10">Peripheral membrane protein</topology>
        <orientation evidence="10">Cytoplasmic side</orientation>
    </subcellularLocation>
</comment>
<dbReference type="GO" id="GO:0050511">
    <property type="term" value="F:undecaprenyldiphospho-muramoylpentapeptide beta-N-acetylglucosaminyltransferase activity"/>
    <property type="evidence" value="ECO:0007669"/>
    <property type="project" value="UniProtKB-UniRule"/>
</dbReference>
<dbReference type="OrthoDB" id="9808936at2"/>
<dbReference type="STRING" id="1484.SA87_10250"/>
<keyword evidence="3 10" id="KW-0328">Glycosyltransferase</keyword>
<evidence type="ECO:0000256" key="5">
    <source>
        <dbReference type="ARBA" id="ARBA00022960"/>
    </source>
</evidence>
<dbReference type="EC" id="2.4.1.227" evidence="10"/>
<dbReference type="GO" id="GO:0071555">
    <property type="term" value="P:cell wall organization"/>
    <property type="evidence" value="ECO:0007669"/>
    <property type="project" value="UniProtKB-KW"/>
</dbReference>
<feature type="domain" description="Glycosyltransferase family 28 N-terminal" evidence="11">
    <location>
        <begin position="5"/>
        <end position="143"/>
    </location>
</feature>
<dbReference type="InterPro" id="IPR006009">
    <property type="entry name" value="GlcNAc_MurG"/>
</dbReference>
<dbReference type="PANTHER" id="PTHR21015">
    <property type="entry name" value="UDP-N-ACETYLGLUCOSAMINE--N-ACETYLMURAMYL-(PENTAPEPTIDE) PYROPHOSPHORYL-UNDECAPRENOL N-ACETYLGLUCOSAMINE TRANSFERASE 1"/>
    <property type="match status" value="1"/>
</dbReference>
<feature type="domain" description="Glycosyl transferase family 28 C-terminal" evidence="12">
    <location>
        <begin position="198"/>
        <end position="338"/>
    </location>
</feature>
<keyword evidence="8 10" id="KW-0131">Cell cycle</keyword>
<keyword evidence="2 10" id="KW-0132">Cell division</keyword>
<protein>
    <recommendedName>
        <fullName evidence="10">UDP-N-acetylglucosamine--N-acetylmuramyl-(pentapeptide) pyrophosphoryl-undecaprenol N-acetylglucosamine transferase</fullName>
        <ecNumber evidence="10">2.4.1.227</ecNumber>
    </recommendedName>
    <alternativeName>
        <fullName evidence="10">Undecaprenyl-PP-MurNAc-pentapeptide-UDPGlcNAc GlcNAc transferase</fullName>
    </alternativeName>
</protein>
<evidence type="ECO:0000256" key="8">
    <source>
        <dbReference type="ARBA" id="ARBA00023306"/>
    </source>
</evidence>
<evidence type="ECO:0000256" key="6">
    <source>
        <dbReference type="ARBA" id="ARBA00022984"/>
    </source>
</evidence>
<keyword evidence="9 10" id="KW-0961">Cell wall biogenesis/degradation</keyword>
<dbReference type="Pfam" id="PF03033">
    <property type="entry name" value="Glyco_transf_28"/>
    <property type="match status" value="1"/>
</dbReference>
<keyword evidence="1 10" id="KW-1003">Cell membrane</keyword>
<proteinExistence type="inferred from homology"/>
<accession>A0A132NEL8</accession>
<dbReference type="GO" id="GO:0005886">
    <property type="term" value="C:plasma membrane"/>
    <property type="evidence" value="ECO:0007669"/>
    <property type="project" value="UniProtKB-SubCell"/>
</dbReference>
<comment type="function">
    <text evidence="10">Cell wall formation. Catalyzes the transfer of a GlcNAc subunit on undecaprenyl-pyrophosphoryl-MurNAc-pentapeptide (lipid intermediate I) to form undecaprenyl-pyrophosphoryl-MurNAc-(pentapeptide)GlcNAc (lipid intermediate II).</text>
</comment>
<dbReference type="NCBIfam" id="NF009102">
    <property type="entry name" value="PRK12446.1"/>
    <property type="match status" value="1"/>
</dbReference>
<comment type="pathway">
    <text evidence="10">Cell wall biogenesis; peptidoglycan biosynthesis.</text>
</comment>
<dbReference type="GO" id="GO:0005975">
    <property type="term" value="P:carbohydrate metabolic process"/>
    <property type="evidence" value="ECO:0007669"/>
    <property type="project" value="InterPro"/>
</dbReference>
<dbReference type="UniPathway" id="UPA00219"/>
<evidence type="ECO:0000259" key="11">
    <source>
        <dbReference type="Pfam" id="PF03033"/>
    </source>
</evidence>
<comment type="similarity">
    <text evidence="10">Belongs to the glycosyltransferase 28 family. MurG subfamily.</text>
</comment>
<dbReference type="Proteomes" id="UP000243024">
    <property type="component" value="Unassembled WGS sequence"/>
</dbReference>
<keyword evidence="14" id="KW-1185">Reference proteome</keyword>
<dbReference type="PANTHER" id="PTHR21015:SF27">
    <property type="entry name" value="UDP-N-ACETYLGLUCOSAMINE--N-ACETYLMURAMYL-(PENTAPEPTIDE) PYROPHOSPHORYL-UNDECAPRENOL N-ACETYLGLUCOSAMINE TRANSFERASE"/>
    <property type="match status" value="1"/>
</dbReference>
<keyword evidence="4 10" id="KW-0808">Transferase</keyword>
<evidence type="ECO:0000256" key="7">
    <source>
        <dbReference type="ARBA" id="ARBA00023136"/>
    </source>
</evidence>
<dbReference type="InterPro" id="IPR004276">
    <property type="entry name" value="GlycoTrans_28_N"/>
</dbReference>
<dbReference type="CDD" id="cd03785">
    <property type="entry name" value="GT28_MurG"/>
    <property type="match status" value="1"/>
</dbReference>
<reference evidence="13 14" key="1">
    <citation type="submission" date="2015-09" db="EMBL/GenBank/DDBJ databases">
        <title>Draft genome sequence of Hydrogenibacillus schlegelii DSM 2000.</title>
        <authorList>
            <person name="Hemp J."/>
        </authorList>
    </citation>
    <scope>NUCLEOTIDE SEQUENCE [LARGE SCALE GENOMIC DNA]</scope>
    <source>
        <strain evidence="13 14">MA 48</strain>
    </source>
</reference>
<evidence type="ECO:0000256" key="3">
    <source>
        <dbReference type="ARBA" id="ARBA00022676"/>
    </source>
</evidence>
<keyword evidence="7 10" id="KW-0472">Membrane</keyword>
<feature type="binding site" evidence="10">
    <location>
        <begin position="11"/>
        <end position="13"/>
    </location>
    <ligand>
        <name>UDP-N-acetyl-alpha-D-glucosamine</name>
        <dbReference type="ChEBI" id="CHEBI:57705"/>
    </ligand>
</feature>
<evidence type="ECO:0000259" key="12">
    <source>
        <dbReference type="Pfam" id="PF04101"/>
    </source>
</evidence>
<keyword evidence="5 10" id="KW-0133">Cell shape</keyword>
<gene>
    <name evidence="10" type="primary">murG</name>
    <name evidence="13" type="ORF">SA87_10250</name>
</gene>
<feature type="binding site" evidence="10">
    <location>
        <position position="299"/>
    </location>
    <ligand>
        <name>UDP-N-acetyl-alpha-D-glucosamine</name>
        <dbReference type="ChEBI" id="CHEBI:57705"/>
    </ligand>
</feature>
<evidence type="ECO:0000256" key="1">
    <source>
        <dbReference type="ARBA" id="ARBA00022475"/>
    </source>
</evidence>
<dbReference type="GO" id="GO:0008360">
    <property type="term" value="P:regulation of cell shape"/>
    <property type="evidence" value="ECO:0007669"/>
    <property type="project" value="UniProtKB-KW"/>
</dbReference>
<comment type="caution">
    <text evidence="10">Lacks conserved residue(s) required for the propagation of feature annotation.</text>
</comment>
<keyword evidence="6 10" id="KW-0573">Peptidoglycan synthesis</keyword>
<comment type="caution">
    <text evidence="13">The sequence shown here is derived from an EMBL/GenBank/DDBJ whole genome shotgun (WGS) entry which is preliminary data.</text>
</comment>
<dbReference type="HAMAP" id="MF_00033">
    <property type="entry name" value="MurG"/>
    <property type="match status" value="1"/>
</dbReference>
<name>A0A132NEL8_HYDSH</name>
<evidence type="ECO:0000256" key="9">
    <source>
        <dbReference type="ARBA" id="ARBA00023316"/>
    </source>
</evidence>
<evidence type="ECO:0000256" key="10">
    <source>
        <dbReference type="HAMAP-Rule" id="MF_00033"/>
    </source>
</evidence>
<dbReference type="GO" id="GO:0051301">
    <property type="term" value="P:cell division"/>
    <property type="evidence" value="ECO:0007669"/>
    <property type="project" value="UniProtKB-KW"/>
</dbReference>
<dbReference type="AlphaFoldDB" id="A0A132NEL8"/>
<evidence type="ECO:0000256" key="2">
    <source>
        <dbReference type="ARBA" id="ARBA00022618"/>
    </source>
</evidence>
<feature type="binding site" evidence="10">
    <location>
        <position position="166"/>
    </location>
    <ligand>
        <name>UDP-N-acetyl-alpha-D-glucosamine</name>
        <dbReference type="ChEBI" id="CHEBI:57705"/>
    </ligand>
</feature>
<dbReference type="SUPFAM" id="SSF53756">
    <property type="entry name" value="UDP-Glycosyltransferase/glycogen phosphorylase"/>
    <property type="match status" value="1"/>
</dbReference>
<dbReference type="EMBL" id="JXBB01000007">
    <property type="protein sequence ID" value="OAR04968.1"/>
    <property type="molecule type" value="Genomic_DNA"/>
</dbReference>